<organism evidence="6 7">
    <name type="scientific">Kibdelosporangium banguiense</name>
    <dbReference type="NCBI Taxonomy" id="1365924"/>
    <lineage>
        <taxon>Bacteria</taxon>
        <taxon>Bacillati</taxon>
        <taxon>Actinomycetota</taxon>
        <taxon>Actinomycetes</taxon>
        <taxon>Pseudonocardiales</taxon>
        <taxon>Pseudonocardiaceae</taxon>
        <taxon>Kibdelosporangium</taxon>
    </lineage>
</organism>
<dbReference type="EC" id="2.3.1.235" evidence="6"/>
<reference evidence="6 7" key="1">
    <citation type="submission" date="2021-03" db="EMBL/GenBank/DDBJ databases">
        <title>Sequencing the genomes of 1000 actinobacteria strains.</title>
        <authorList>
            <person name="Klenk H.-P."/>
        </authorList>
    </citation>
    <scope>NUCLEOTIDE SEQUENCE [LARGE SCALE GENOMIC DNA]</scope>
    <source>
        <strain evidence="6 7">DSM 46670</strain>
    </source>
</reference>
<keyword evidence="1" id="KW-0489">Methyltransferase</keyword>
<dbReference type="InterPro" id="IPR036388">
    <property type="entry name" value="WH-like_DNA-bd_sf"/>
</dbReference>
<dbReference type="PANTHER" id="PTHR43712">
    <property type="entry name" value="PUTATIVE (AFU_ORTHOLOGUE AFUA_4G14580)-RELATED"/>
    <property type="match status" value="1"/>
</dbReference>
<name>A0ABS4TS94_9PSEU</name>
<evidence type="ECO:0000313" key="7">
    <source>
        <dbReference type="Proteomes" id="UP001519332"/>
    </source>
</evidence>
<dbReference type="Proteomes" id="UP001519332">
    <property type="component" value="Unassembled WGS sequence"/>
</dbReference>
<dbReference type="PROSITE" id="PS51683">
    <property type="entry name" value="SAM_OMT_II"/>
    <property type="match status" value="1"/>
</dbReference>
<feature type="domain" description="O-methyltransferase C-terminal" evidence="4">
    <location>
        <begin position="134"/>
        <end position="334"/>
    </location>
</feature>
<dbReference type="InterPro" id="IPR036390">
    <property type="entry name" value="WH_DNA-bd_sf"/>
</dbReference>
<dbReference type="PANTHER" id="PTHR43712:SF2">
    <property type="entry name" value="O-METHYLTRANSFERASE CICE"/>
    <property type="match status" value="1"/>
</dbReference>
<dbReference type="SUPFAM" id="SSF53335">
    <property type="entry name" value="S-adenosyl-L-methionine-dependent methyltransferases"/>
    <property type="match status" value="1"/>
</dbReference>
<dbReference type="Pfam" id="PF08100">
    <property type="entry name" value="Dimerisation"/>
    <property type="match status" value="1"/>
</dbReference>
<dbReference type="Gene3D" id="1.10.287.1350">
    <property type="match status" value="1"/>
</dbReference>
<evidence type="ECO:0000259" key="4">
    <source>
        <dbReference type="Pfam" id="PF00891"/>
    </source>
</evidence>
<dbReference type="InterPro" id="IPR016461">
    <property type="entry name" value="COMT-like"/>
</dbReference>
<feature type="domain" description="O-methyltransferase dimerisation" evidence="5">
    <location>
        <begin position="33"/>
        <end position="101"/>
    </location>
</feature>
<dbReference type="InterPro" id="IPR012967">
    <property type="entry name" value="COMT_dimerisation"/>
</dbReference>
<keyword evidence="6" id="KW-0012">Acyltransferase</keyword>
<dbReference type="EMBL" id="JAGINW010000001">
    <property type="protein sequence ID" value="MBP2327280.1"/>
    <property type="molecule type" value="Genomic_DNA"/>
</dbReference>
<gene>
    <name evidence="6" type="ORF">JOF56_007665</name>
</gene>
<dbReference type="Gene3D" id="3.40.50.150">
    <property type="entry name" value="Vaccinia Virus protein VP39"/>
    <property type="match status" value="1"/>
</dbReference>
<evidence type="ECO:0000259" key="5">
    <source>
        <dbReference type="Pfam" id="PF08100"/>
    </source>
</evidence>
<keyword evidence="3" id="KW-0949">S-adenosyl-L-methionine</keyword>
<evidence type="ECO:0000313" key="6">
    <source>
        <dbReference type="EMBL" id="MBP2327280.1"/>
    </source>
</evidence>
<proteinExistence type="predicted"/>
<evidence type="ECO:0000256" key="2">
    <source>
        <dbReference type="ARBA" id="ARBA00022679"/>
    </source>
</evidence>
<dbReference type="Gene3D" id="1.10.10.10">
    <property type="entry name" value="Winged helix-like DNA-binding domain superfamily/Winged helix DNA-binding domain"/>
    <property type="match status" value="1"/>
</dbReference>
<comment type="caution">
    <text evidence="6">The sequence shown here is derived from an EMBL/GenBank/DDBJ whole genome shotgun (WGS) entry which is preliminary data.</text>
</comment>
<keyword evidence="7" id="KW-1185">Reference proteome</keyword>
<protein>
    <submittedName>
        <fullName evidence="6">Multifunctional cyclase/dehydratase/O-methyltransferase</fullName>
        <ecNumber evidence="6">2.3.1.235</ecNumber>
    </submittedName>
</protein>
<dbReference type="CDD" id="cd02440">
    <property type="entry name" value="AdoMet_MTases"/>
    <property type="match status" value="1"/>
</dbReference>
<dbReference type="InterPro" id="IPR029063">
    <property type="entry name" value="SAM-dependent_MTases_sf"/>
</dbReference>
<evidence type="ECO:0000256" key="1">
    <source>
        <dbReference type="ARBA" id="ARBA00022603"/>
    </source>
</evidence>
<sequence length="352" mass="38803">MSPVSVEPQGLLDMFPLDLPPGQRVLALFSAKWTIGALRPLVELGVPDLLASSPKTAAQLAEATRTKADVLHRLLRATASAGIFREQDDGTYALTEYSETLRSGVTGGIREMFLFASHRMMWRPYEEVLHTARTGESAFEQAFGVSFFEYLQTDPASGRLFDQAMRQNQYPETDRILLEYDFGRFRRIADVGGGQGQFLAEMLGRHPGCAGVLCDQPQVVADAEPVFEQRGVADRVEIAAVDFFAELPKGCDAYFIKHTLHNWDDEHAIRILHTIRTAIGEDTSARLLIVDMLLTGSPGWDVGKLIDIEMLAALGGRERSRGEWNRVTEAAGFAPANDPAPGALALLEFRPV</sequence>
<dbReference type="SUPFAM" id="SSF46785">
    <property type="entry name" value="Winged helix' DNA-binding domain"/>
    <property type="match status" value="1"/>
</dbReference>
<keyword evidence="2 6" id="KW-0808">Transferase</keyword>
<dbReference type="InterPro" id="IPR001077">
    <property type="entry name" value="COMT_C"/>
</dbReference>
<dbReference type="Pfam" id="PF00891">
    <property type="entry name" value="Methyltransf_2"/>
    <property type="match status" value="1"/>
</dbReference>
<accession>A0ABS4TS94</accession>
<dbReference type="RefSeq" id="WP_209644252.1">
    <property type="nucleotide sequence ID" value="NZ_JAGINW010000001.1"/>
</dbReference>
<dbReference type="PIRSF" id="PIRSF005739">
    <property type="entry name" value="O-mtase"/>
    <property type="match status" value="1"/>
</dbReference>
<dbReference type="GO" id="GO:0016746">
    <property type="term" value="F:acyltransferase activity"/>
    <property type="evidence" value="ECO:0007669"/>
    <property type="project" value="UniProtKB-KW"/>
</dbReference>
<evidence type="ECO:0000256" key="3">
    <source>
        <dbReference type="ARBA" id="ARBA00022691"/>
    </source>
</evidence>